<evidence type="ECO:0000259" key="14">
    <source>
        <dbReference type="PROSITE" id="PS51193"/>
    </source>
</evidence>
<keyword evidence="12" id="KW-0413">Isomerase</keyword>
<sequence length="805" mass="94578">MDLEQPVIRISVRNLVEFILRAGDIDNRIASTDKDTMQLGSRIHRKIQKQMGPDYHAEISLKYEIPCKDFTLKLEGRADGIIELPDGIVIDEIKGVLRELNQIKEPVPVHLAQAMCYAYIYAVSHNLPEIGVQMTYCNMETEEIKRFQSGYIFEDLERWFYELIGKYEKWARYQIQWKKKRDKSIKDVEFPFAYREGQKNLVTSVYRTILRKKKLFIQAPTGVGKTIATLFPAVKAVGEGLGDKIFYLTAKTITRTVAWQAFETLREQALRMKVIVLTAKDKICFCEETNCNPDYCPYAKGHFDRVNDAVYELLTSSDELNREILEEQARKWKVCPYEMSLDVAVWVDAIICDYNYVFDPQAHLRRFFGEGNKGDYLFLIDEAHNLVERGRQMYSASICKEDFLGIKKKVRYEDEKLTERLEDCNRGLLAMKRECEEYKVLNSVSHIYLKLLNLMTELERFLEECEKEDIREEVLEFYFHIRSFMDIHERLDENYVIYSELDGEGKFRVHLFCVNPAGNLGEFLQKGNSTIFFSATLLPITYYKKLLSTGKEDYAIYAESPFDVEHRLLMVGGDVSTKYTRRNEEMYQRYARYLWKLANGKKGNYLVFFPSYRFLEDVYEAFEKIQEKEELEAFPALGHRITCVTQSQSMSENDREEFLNTFEEERKESLLGFCVMGGIFSEGIDLTEDKLIGAVIVGTGLPQVCREREILKDYFDQHGQRGFDYAYLYPGMNKVLQAAGRVIRTDEDRGVILLLDDRFFDRRYQETFPREWENQRRCSLENMAEQIKEFWKKEKEEAQTVRTKE</sequence>
<dbReference type="GO" id="GO:0051539">
    <property type="term" value="F:4 iron, 4 sulfur cluster binding"/>
    <property type="evidence" value="ECO:0007669"/>
    <property type="project" value="UniProtKB-KW"/>
</dbReference>
<protein>
    <submittedName>
        <fullName evidence="15">ATP-dependent DNA helicase</fullName>
    </submittedName>
</protein>
<dbReference type="AlphaFoldDB" id="A0A395XJY7"/>
<evidence type="ECO:0000256" key="8">
    <source>
        <dbReference type="ARBA" id="ARBA00023004"/>
    </source>
</evidence>
<evidence type="ECO:0000256" key="11">
    <source>
        <dbReference type="ARBA" id="ARBA00023204"/>
    </source>
</evidence>
<comment type="similarity">
    <text evidence="13">Belongs to the helicase family. DinG subfamily.</text>
</comment>
<dbReference type="GO" id="GO:0006281">
    <property type="term" value="P:DNA repair"/>
    <property type="evidence" value="ECO:0007669"/>
    <property type="project" value="UniProtKB-KW"/>
</dbReference>
<dbReference type="GO" id="GO:0005524">
    <property type="term" value="F:ATP binding"/>
    <property type="evidence" value="ECO:0007669"/>
    <property type="project" value="UniProtKB-KW"/>
</dbReference>
<gene>
    <name evidence="15" type="ORF">DWV67_09370</name>
</gene>
<dbReference type="GO" id="GO:0016818">
    <property type="term" value="F:hydrolase activity, acting on acid anhydrides, in phosphorus-containing anhydrides"/>
    <property type="evidence" value="ECO:0007669"/>
    <property type="project" value="InterPro"/>
</dbReference>
<dbReference type="GO" id="GO:0003677">
    <property type="term" value="F:DNA binding"/>
    <property type="evidence" value="ECO:0007669"/>
    <property type="project" value="UniProtKB-KW"/>
</dbReference>
<evidence type="ECO:0000256" key="4">
    <source>
        <dbReference type="ARBA" id="ARBA00022763"/>
    </source>
</evidence>
<dbReference type="RefSeq" id="WP_119196214.1">
    <property type="nucleotide sequence ID" value="NZ_AP031430.1"/>
</dbReference>
<evidence type="ECO:0000313" key="16">
    <source>
        <dbReference type="Proteomes" id="UP000266376"/>
    </source>
</evidence>
<dbReference type="GO" id="GO:0003678">
    <property type="term" value="F:DNA helicase activity"/>
    <property type="evidence" value="ECO:0007669"/>
    <property type="project" value="InterPro"/>
</dbReference>
<evidence type="ECO:0000256" key="5">
    <source>
        <dbReference type="ARBA" id="ARBA00022801"/>
    </source>
</evidence>
<evidence type="ECO:0000256" key="13">
    <source>
        <dbReference type="ARBA" id="ARBA00038058"/>
    </source>
</evidence>
<dbReference type="PROSITE" id="PS51193">
    <property type="entry name" value="HELICASE_ATP_BIND_2"/>
    <property type="match status" value="1"/>
</dbReference>
<evidence type="ECO:0000256" key="9">
    <source>
        <dbReference type="ARBA" id="ARBA00023014"/>
    </source>
</evidence>
<dbReference type="InterPro" id="IPR014013">
    <property type="entry name" value="Helic_SF1/SF2_ATP-bd_DinG/Rad3"/>
</dbReference>
<dbReference type="Gene3D" id="3.40.50.300">
    <property type="entry name" value="P-loop containing nucleotide triphosphate hydrolases"/>
    <property type="match status" value="2"/>
</dbReference>
<reference evidence="15 16" key="1">
    <citation type="submission" date="2018-08" db="EMBL/GenBank/DDBJ databases">
        <title>A genome reference for cultivated species of the human gut microbiota.</title>
        <authorList>
            <person name="Zou Y."/>
            <person name="Xue W."/>
            <person name="Luo G."/>
        </authorList>
    </citation>
    <scope>NUCLEOTIDE SEQUENCE [LARGE SCALE GENOMIC DNA]</scope>
    <source>
        <strain evidence="15 16">AF12-11</strain>
    </source>
</reference>
<dbReference type="InterPro" id="IPR006555">
    <property type="entry name" value="ATP-dep_Helicase_C"/>
</dbReference>
<dbReference type="InterPro" id="IPR045028">
    <property type="entry name" value="DinG/Rad3-like"/>
</dbReference>
<dbReference type="InterPro" id="IPR011545">
    <property type="entry name" value="DEAD/DEAH_box_helicase_dom"/>
</dbReference>
<keyword evidence="3" id="KW-0547">Nucleotide-binding</keyword>
<keyword evidence="11" id="KW-0234">DNA repair</keyword>
<evidence type="ECO:0000313" key="15">
    <source>
        <dbReference type="EMBL" id="RGW52674.1"/>
    </source>
</evidence>
<dbReference type="EMBL" id="QSAJ01000021">
    <property type="protein sequence ID" value="RGW52674.1"/>
    <property type="molecule type" value="Genomic_DNA"/>
</dbReference>
<evidence type="ECO:0000256" key="3">
    <source>
        <dbReference type="ARBA" id="ARBA00022741"/>
    </source>
</evidence>
<keyword evidence="5" id="KW-0378">Hydrolase</keyword>
<keyword evidence="4" id="KW-0227">DNA damage</keyword>
<dbReference type="PANTHER" id="PTHR11472">
    <property type="entry name" value="DNA REPAIR DEAD HELICASE RAD3/XP-D SUBFAMILY MEMBER"/>
    <property type="match status" value="1"/>
</dbReference>
<keyword evidence="7" id="KW-0067">ATP-binding</keyword>
<dbReference type="Proteomes" id="UP000266376">
    <property type="component" value="Unassembled WGS sequence"/>
</dbReference>
<evidence type="ECO:0000256" key="1">
    <source>
        <dbReference type="ARBA" id="ARBA00022485"/>
    </source>
</evidence>
<keyword evidence="2" id="KW-0479">Metal-binding</keyword>
<dbReference type="Gene3D" id="1.10.30.20">
    <property type="entry name" value="Bacterial XPD DNA helicase, FeS cluster domain"/>
    <property type="match status" value="1"/>
</dbReference>
<keyword evidence="1" id="KW-0004">4Fe-4S</keyword>
<dbReference type="SMART" id="SM00491">
    <property type="entry name" value="HELICc2"/>
    <property type="match status" value="1"/>
</dbReference>
<dbReference type="Pfam" id="PF06733">
    <property type="entry name" value="DEAD_2"/>
    <property type="match status" value="1"/>
</dbReference>
<organism evidence="15 16">
    <name type="scientific">Dorea formicigenerans</name>
    <dbReference type="NCBI Taxonomy" id="39486"/>
    <lineage>
        <taxon>Bacteria</taxon>
        <taxon>Bacillati</taxon>
        <taxon>Bacillota</taxon>
        <taxon>Clostridia</taxon>
        <taxon>Lachnospirales</taxon>
        <taxon>Lachnospiraceae</taxon>
        <taxon>Dorea</taxon>
    </lineage>
</organism>
<dbReference type="Pfam" id="PF13307">
    <property type="entry name" value="Helicase_C_2"/>
    <property type="match status" value="1"/>
</dbReference>
<evidence type="ECO:0000256" key="12">
    <source>
        <dbReference type="ARBA" id="ARBA00023235"/>
    </source>
</evidence>
<dbReference type="InterPro" id="IPR011604">
    <property type="entry name" value="PDDEXK-like_dom_sf"/>
</dbReference>
<dbReference type="InterPro" id="IPR006554">
    <property type="entry name" value="Helicase-like_DEXD_c2"/>
</dbReference>
<keyword evidence="8" id="KW-0408">Iron</keyword>
<evidence type="ECO:0000256" key="6">
    <source>
        <dbReference type="ARBA" id="ARBA00022806"/>
    </source>
</evidence>
<accession>A0A395XJY7</accession>
<dbReference type="Gene3D" id="1.10.275.40">
    <property type="match status" value="1"/>
</dbReference>
<dbReference type="InterPro" id="IPR027417">
    <property type="entry name" value="P-loop_NTPase"/>
</dbReference>
<comment type="caution">
    <text evidence="15">The sequence shown here is derived from an EMBL/GenBank/DDBJ whole genome shotgun (WGS) entry which is preliminary data.</text>
</comment>
<keyword evidence="9" id="KW-0411">Iron-sulfur</keyword>
<keyword evidence="6 15" id="KW-0347">Helicase</keyword>
<dbReference type="GO" id="GO:0046872">
    <property type="term" value="F:metal ion binding"/>
    <property type="evidence" value="ECO:0007669"/>
    <property type="project" value="UniProtKB-KW"/>
</dbReference>
<dbReference type="PANTHER" id="PTHR11472:SF34">
    <property type="entry name" value="REGULATOR OF TELOMERE ELONGATION HELICASE 1"/>
    <property type="match status" value="1"/>
</dbReference>
<evidence type="ECO:0000256" key="2">
    <source>
        <dbReference type="ARBA" id="ARBA00022723"/>
    </source>
</evidence>
<dbReference type="Gene3D" id="3.90.320.10">
    <property type="match status" value="1"/>
</dbReference>
<dbReference type="SMART" id="SM00488">
    <property type="entry name" value="DEXDc2"/>
    <property type="match status" value="1"/>
</dbReference>
<feature type="domain" description="Helicase ATP-binding" evidence="14">
    <location>
        <begin position="184"/>
        <end position="465"/>
    </location>
</feature>
<dbReference type="InterPro" id="IPR010614">
    <property type="entry name" value="RAD3-like_helicase_DEAD"/>
</dbReference>
<evidence type="ECO:0000256" key="10">
    <source>
        <dbReference type="ARBA" id="ARBA00023125"/>
    </source>
</evidence>
<evidence type="ECO:0000256" key="7">
    <source>
        <dbReference type="ARBA" id="ARBA00022840"/>
    </source>
</evidence>
<dbReference type="Pfam" id="PF00270">
    <property type="entry name" value="DEAD"/>
    <property type="match status" value="1"/>
</dbReference>
<keyword evidence="10" id="KW-0238">DNA-binding</keyword>
<dbReference type="SUPFAM" id="SSF52540">
    <property type="entry name" value="P-loop containing nucleoside triphosphate hydrolases"/>
    <property type="match status" value="2"/>
</dbReference>
<proteinExistence type="inferred from homology"/>
<dbReference type="InterPro" id="IPR042493">
    <property type="entry name" value="XPD_DNA_FeS"/>
</dbReference>
<name>A0A395XJY7_9FIRM</name>